<dbReference type="InterPro" id="IPR032675">
    <property type="entry name" value="LRR_dom_sf"/>
</dbReference>
<sequence>MVPAASRRSLRATNRSTRSKPTISYADPSSDDSNFDDDSETEIIAHQRPTRQNTRSREQSSKRRRPSPQSFDSDTSADELQRQPTKKRKASKNSSPRAPKAQKVVAHSSTHQVIYDGVIPDWQSLPYQILLQIFEYASHPIYDEHTFQPSPSGKWLLQMACVCKAFTEPSLTALYTSPPLVPMIQAHRLVDLLMEDPTRLAFGYRQKIQSLQIDIGQVAAYSLPGSGHLGLFDLIKYLPRLTDLELYHQKDMSPYRTLDEHIKWTYPEKMFEALEYIDPAADASKGDKTSVCKLKSWRWSSRLAGKKFSVEKIKEIHLKPSFLALRKVAFVNYQVPTLAADEEDPKHENILADSLKVLKNLDHLIFESSTLVNPKLLPLLPRSLRHLELINCWEVVADGFAEFLLTHGSQLRTLTLNHNQSLSLTFLPILGEACPKLQVFKMNLVYYNLHATYRDSEPQYDQLLLAEQVPVWPSTLQTIDLTNLRKWETEAAEMFFQSLIDSAATLPELRRLKIQAILNIGWRDRASFRDKWIGSLERVFKRVSAPPKTHTSIRPMEELKPIAKVEVPIRSIDIKSPANRTAVVLSEKKPETTESISSSRTRRSQRSCANKSKQGIYVESSSSETEAGDPDTEATFAPPAPRESKGRTCLIRELKILEQTAGIDSPSPLLTPTTSFNSNSSDDDHPLLQDLNRDKKGKGKEFIHGMCDVVELRIDNLRPTEHQFTERDILGSEESGDEDWDEGNDGVDDGKYAW</sequence>
<dbReference type="Gene3D" id="3.80.10.10">
    <property type="entry name" value="Ribonuclease Inhibitor"/>
    <property type="match status" value="1"/>
</dbReference>
<reference evidence="2 3" key="1">
    <citation type="submission" date="2020-03" db="EMBL/GenBank/DDBJ databases">
        <title>Draft Genome Sequence of Cudoniella acicularis.</title>
        <authorList>
            <person name="Buettner E."/>
            <person name="Kellner H."/>
        </authorList>
    </citation>
    <scope>NUCLEOTIDE SEQUENCE [LARGE SCALE GENOMIC DNA]</scope>
    <source>
        <strain evidence="2 3">DSM 108380</strain>
    </source>
</reference>
<dbReference type="SUPFAM" id="SSF52047">
    <property type="entry name" value="RNI-like"/>
    <property type="match status" value="1"/>
</dbReference>
<dbReference type="AlphaFoldDB" id="A0A8H4VZK9"/>
<dbReference type="PANTHER" id="PTHR34755">
    <property type="entry name" value="SERINE/ARGININE REPETITIVE MATRIX PROTEIN 3-RELATED"/>
    <property type="match status" value="1"/>
</dbReference>
<feature type="compositionally biased region" description="Polar residues" evidence="1">
    <location>
        <begin position="608"/>
        <end position="625"/>
    </location>
</feature>
<proteinExistence type="predicted"/>
<evidence type="ECO:0000313" key="2">
    <source>
        <dbReference type="EMBL" id="KAF4628663.1"/>
    </source>
</evidence>
<feature type="region of interest" description="Disordered" evidence="1">
    <location>
        <begin position="724"/>
        <end position="754"/>
    </location>
</feature>
<feature type="compositionally biased region" description="Polar residues" evidence="1">
    <location>
        <begin position="11"/>
        <end position="22"/>
    </location>
</feature>
<feature type="region of interest" description="Disordered" evidence="1">
    <location>
        <begin position="580"/>
        <end position="647"/>
    </location>
</feature>
<gene>
    <name evidence="2" type="ORF">G7Y89_g9493</name>
</gene>
<dbReference type="EMBL" id="JAAMPI010000780">
    <property type="protein sequence ID" value="KAF4628663.1"/>
    <property type="molecule type" value="Genomic_DNA"/>
</dbReference>
<feature type="compositionally biased region" description="Acidic residues" evidence="1">
    <location>
        <begin position="734"/>
        <end position="747"/>
    </location>
</feature>
<protein>
    <recommendedName>
        <fullName evidence="4">F-box domain-containing protein</fullName>
    </recommendedName>
</protein>
<evidence type="ECO:0000313" key="3">
    <source>
        <dbReference type="Proteomes" id="UP000566819"/>
    </source>
</evidence>
<keyword evidence="3" id="KW-1185">Reference proteome</keyword>
<feature type="region of interest" description="Disordered" evidence="1">
    <location>
        <begin position="1"/>
        <end position="107"/>
    </location>
</feature>
<evidence type="ECO:0008006" key="4">
    <source>
        <dbReference type="Google" id="ProtNLM"/>
    </source>
</evidence>
<dbReference type="Proteomes" id="UP000566819">
    <property type="component" value="Unassembled WGS sequence"/>
</dbReference>
<accession>A0A8H4VZK9</accession>
<dbReference type="PANTHER" id="PTHR34755:SF4">
    <property type="entry name" value="F-BOX DOMAIN-CONTAINING PROTEIN"/>
    <property type="match status" value="1"/>
</dbReference>
<feature type="compositionally biased region" description="Acidic residues" evidence="1">
    <location>
        <begin position="29"/>
        <end position="41"/>
    </location>
</feature>
<dbReference type="InterPro" id="IPR052109">
    <property type="entry name" value="SRRM_Domain-Containing"/>
</dbReference>
<feature type="region of interest" description="Disordered" evidence="1">
    <location>
        <begin position="662"/>
        <end position="693"/>
    </location>
</feature>
<comment type="caution">
    <text evidence="2">The sequence shown here is derived from an EMBL/GenBank/DDBJ whole genome shotgun (WGS) entry which is preliminary data.</text>
</comment>
<organism evidence="2 3">
    <name type="scientific">Cudoniella acicularis</name>
    <dbReference type="NCBI Taxonomy" id="354080"/>
    <lineage>
        <taxon>Eukaryota</taxon>
        <taxon>Fungi</taxon>
        <taxon>Dikarya</taxon>
        <taxon>Ascomycota</taxon>
        <taxon>Pezizomycotina</taxon>
        <taxon>Leotiomycetes</taxon>
        <taxon>Helotiales</taxon>
        <taxon>Tricladiaceae</taxon>
        <taxon>Cudoniella</taxon>
    </lineage>
</organism>
<evidence type="ECO:0000256" key="1">
    <source>
        <dbReference type="SAM" id="MobiDB-lite"/>
    </source>
</evidence>
<feature type="compositionally biased region" description="Basic and acidic residues" evidence="1">
    <location>
        <begin position="682"/>
        <end position="693"/>
    </location>
</feature>
<dbReference type="OrthoDB" id="5395390at2759"/>
<name>A0A8H4VZK9_9HELO</name>